<evidence type="ECO:0000259" key="7">
    <source>
        <dbReference type="Pfam" id="PF17806"/>
    </source>
</evidence>
<dbReference type="Pfam" id="PF13510">
    <property type="entry name" value="Fer2_4"/>
    <property type="match status" value="1"/>
</dbReference>
<dbReference type="Pfam" id="PF08669">
    <property type="entry name" value="GCV_T_C"/>
    <property type="match status" value="1"/>
</dbReference>
<dbReference type="RefSeq" id="WP_092627428.1">
    <property type="nucleotide sequence ID" value="NZ_FNFM01000004.1"/>
</dbReference>
<feature type="domain" description="SoxA A3" evidence="7">
    <location>
        <begin position="481"/>
        <end position="564"/>
    </location>
</feature>
<dbReference type="Gene3D" id="3.50.50.60">
    <property type="entry name" value="FAD/NAD(P)-binding domain"/>
    <property type="match status" value="1"/>
</dbReference>
<dbReference type="AlphaFoldDB" id="A0A1G8Z537"/>
<comment type="similarity">
    <text evidence="1 3">Belongs to the GcvT family.</text>
</comment>
<dbReference type="InterPro" id="IPR006222">
    <property type="entry name" value="GCVT_N"/>
</dbReference>
<dbReference type="EMBL" id="FNFM01000004">
    <property type="protein sequence ID" value="SDK10211.1"/>
    <property type="molecule type" value="Genomic_DNA"/>
</dbReference>
<dbReference type="Pfam" id="PF01571">
    <property type="entry name" value="GCV_T"/>
    <property type="match status" value="1"/>
</dbReference>
<dbReference type="InterPro" id="IPR006277">
    <property type="entry name" value="Sarcosine_oxidase_asu"/>
</dbReference>
<dbReference type="InterPro" id="IPR027266">
    <property type="entry name" value="TrmE/GcvT-like"/>
</dbReference>
<accession>A0A1G8Z537</accession>
<evidence type="ECO:0000256" key="3">
    <source>
        <dbReference type="PIRNR" id="PIRNR037980"/>
    </source>
</evidence>
<dbReference type="SUPFAM" id="SSF51905">
    <property type="entry name" value="FAD/NAD(P)-binding domain"/>
    <property type="match status" value="1"/>
</dbReference>
<dbReference type="PIRSF" id="PIRSF037980">
    <property type="entry name" value="SoxA"/>
    <property type="match status" value="1"/>
</dbReference>
<dbReference type="PRINTS" id="PR00469">
    <property type="entry name" value="PNDRDTASEII"/>
</dbReference>
<dbReference type="Proteomes" id="UP000199213">
    <property type="component" value="Unassembled WGS sequence"/>
</dbReference>
<dbReference type="InterPro" id="IPR029043">
    <property type="entry name" value="GcvT/YgfZ_C"/>
</dbReference>
<evidence type="ECO:0000313" key="8">
    <source>
        <dbReference type="EMBL" id="SDK10211.1"/>
    </source>
</evidence>
<dbReference type="InterPro" id="IPR028896">
    <property type="entry name" value="GcvT/YgfZ/DmdA"/>
</dbReference>
<sequence length="968" mass="103661">MTSPSNPNRVNASVRAGRIDRTRTLNATVDGRPVHGRPGDTLASAMLAQGDIEVAPSIQLGRPRGVLSADCTEPNALVQLLDGACPEPMLPTTEIELREGLRAETLSGVGWLSQQRDTAGYDKKFVHTDVVVVGAGPSGIAASLAAARGGARVILVDQHRELGGMLLDGRADIAGHPATEWIGRAARELAENEQVRVLTRSAALGYYDHNYLLVAESRTDHMAVPPPSTSRQRLWHVRAKQVVLATGAHERPVVFADNDRPGVMLASAVRSYLNRYAVLPGREAVVFTTSDSAYSTALDLLGAGARVPAIVDTRPEPSARLVEQVRAAGAHVVTSAAVVATTGQHRISGVRVRGLDDDGSLTGWSSEFSCDLLAVSGGWNPAVQLFAQCGGAVRWDPVVAGFVPRTTGGRSAKVVGSARGTYDLAGCLAQGFAAGAEAATLSGFRTAPPPVPQVDGDRQGSRPRPVWLVPDESRPPERCTEHFVDLQRDATVADMYRATETGMRSVQHVKRYTTISTGLDQGKGSGVNAVGVLAEILAANSPGEVGTTTFRPPYTPVPLALFAGRTRGELYDPVRTTPMHHLHVEAGAVFEDVGQWKRARYYPRGAEDMHAAVLRECAAARTGVAVQDVSTLGRIEIVGPDAPVFLDRIYTNGFAKLAVGKARYGMMCGADGMVLDDGVSMRLAEDRYLMSTTTGGAAKVLDWLEEWLQTEWPDLDVYCTSVTEQWAAVAVVGPDSRTVVGRLAPDLDVSADSFGFMRFHETSLTGGIPARISRVSFSGELAFEVNVPRWYGEALWEATMTAGSDLGITPYGTETMHVLRAEKGFVIVGQDTDGTVTPVDLGMDWAVSKQKDFIGKRSLSRPDLVREDRKQLVGLLPTDTTTLLPEGSHLVEPDVSRQPPVPMLGHVTSSYHSAALERTFALGLISRGQQRFGDVVCVPVDGRDVEVEITSPVFYDPEGVRRDGPAQG</sequence>
<dbReference type="EC" id="1.5.3.24" evidence="3"/>
<dbReference type="GO" id="GO:0000166">
    <property type="term" value="F:nucleotide binding"/>
    <property type="evidence" value="ECO:0007669"/>
    <property type="project" value="UniProtKB-KW"/>
</dbReference>
<dbReference type="PRINTS" id="PR00368">
    <property type="entry name" value="FADPNR"/>
</dbReference>
<feature type="domain" description="Aminomethyltransferase C-terminal" evidence="6">
    <location>
        <begin position="870"/>
        <end position="956"/>
    </location>
</feature>
<name>A0A1G8Z537_ACTMZ</name>
<feature type="domain" description="GCVT N-terminal" evidence="5">
    <location>
        <begin position="579"/>
        <end position="851"/>
    </location>
</feature>
<protein>
    <recommendedName>
        <fullName evidence="3">Sarcosine oxidase subunit alpha</fullName>
        <ecNumber evidence="3">1.5.3.24</ecNumber>
    </recommendedName>
</protein>
<evidence type="ECO:0000259" key="6">
    <source>
        <dbReference type="Pfam" id="PF08669"/>
    </source>
</evidence>
<comment type="cofactor">
    <cofactor evidence="3">
        <name>NAD(+)</name>
        <dbReference type="ChEBI" id="CHEBI:57540"/>
    </cofactor>
    <text evidence="3">Binds 1 NAD(+) per subunit.</text>
</comment>
<dbReference type="PANTHER" id="PTHR43757">
    <property type="entry name" value="AMINOMETHYLTRANSFERASE"/>
    <property type="match status" value="1"/>
</dbReference>
<dbReference type="SUPFAM" id="SSF101790">
    <property type="entry name" value="Aminomethyltransferase beta-barrel domain"/>
    <property type="match status" value="1"/>
</dbReference>
<dbReference type="Pfam" id="PF17806">
    <property type="entry name" value="SO_alpha_A3"/>
    <property type="match status" value="1"/>
</dbReference>
<proteinExistence type="inferred from homology"/>
<keyword evidence="3" id="KW-0520">NAD</keyword>
<keyword evidence="9" id="KW-1185">Reference proteome</keyword>
<dbReference type="Gene3D" id="3.30.1360.120">
    <property type="entry name" value="Probable tRNA modification gtpase trme, domain 1"/>
    <property type="match status" value="1"/>
</dbReference>
<evidence type="ECO:0000256" key="2">
    <source>
        <dbReference type="ARBA" id="ARBA00023002"/>
    </source>
</evidence>
<evidence type="ECO:0000256" key="4">
    <source>
        <dbReference type="SAM" id="MobiDB-lite"/>
    </source>
</evidence>
<dbReference type="InterPro" id="IPR041117">
    <property type="entry name" value="SoxA_A3"/>
</dbReference>
<dbReference type="InterPro" id="IPR042204">
    <property type="entry name" value="2Fe-2S-bd_N"/>
</dbReference>
<dbReference type="GO" id="GO:0046653">
    <property type="term" value="P:tetrahydrofolate metabolic process"/>
    <property type="evidence" value="ECO:0007669"/>
    <property type="project" value="UniProtKB-UniRule"/>
</dbReference>
<gene>
    <name evidence="8" type="ORF">SAMN04487820_104243</name>
</gene>
<keyword evidence="3" id="KW-0963">Cytoplasm</keyword>
<evidence type="ECO:0000256" key="1">
    <source>
        <dbReference type="ARBA" id="ARBA00008609"/>
    </source>
</evidence>
<reference evidence="9" key="1">
    <citation type="submission" date="2016-10" db="EMBL/GenBank/DDBJ databases">
        <authorList>
            <person name="Varghese N."/>
            <person name="Submissions S."/>
        </authorList>
    </citation>
    <scope>NUCLEOTIDE SEQUENCE [LARGE SCALE GENOMIC DNA]</scope>
    <source>
        <strain evidence="9">DSM 45460</strain>
    </source>
</reference>
<dbReference type="Pfam" id="PF12831">
    <property type="entry name" value="FAD_oxidored"/>
    <property type="match status" value="1"/>
</dbReference>
<dbReference type="GO" id="GO:0005737">
    <property type="term" value="C:cytoplasm"/>
    <property type="evidence" value="ECO:0007669"/>
    <property type="project" value="UniProtKB-SubCell"/>
</dbReference>
<dbReference type="OrthoDB" id="5287468at2"/>
<dbReference type="InterPro" id="IPR013977">
    <property type="entry name" value="GcvT_C"/>
</dbReference>
<dbReference type="PANTHER" id="PTHR43757:SF2">
    <property type="entry name" value="AMINOMETHYLTRANSFERASE, MITOCHONDRIAL"/>
    <property type="match status" value="1"/>
</dbReference>
<evidence type="ECO:0000313" key="9">
    <source>
        <dbReference type="Proteomes" id="UP000199213"/>
    </source>
</evidence>
<keyword evidence="2 3" id="KW-0560">Oxidoreductase</keyword>
<dbReference type="SUPFAM" id="SSF103025">
    <property type="entry name" value="Folate-binding domain"/>
    <property type="match status" value="1"/>
</dbReference>
<comment type="subcellular location">
    <subcellularLocation>
        <location evidence="3">Cytoplasm</location>
    </subcellularLocation>
</comment>
<feature type="region of interest" description="Disordered" evidence="4">
    <location>
        <begin position="444"/>
        <end position="474"/>
    </location>
</feature>
<comment type="catalytic activity">
    <reaction evidence="3">
        <text>sarcosine + (6S)-5,6,7,8-tetrahydrofolate + O2 = (6R)-5,10-methylene-5,6,7,8-tetrahydrofolate + glycine + H2O2</text>
        <dbReference type="Rhea" id="RHEA:70455"/>
        <dbReference type="ChEBI" id="CHEBI:15379"/>
        <dbReference type="ChEBI" id="CHEBI:15636"/>
        <dbReference type="ChEBI" id="CHEBI:16240"/>
        <dbReference type="ChEBI" id="CHEBI:57305"/>
        <dbReference type="ChEBI" id="CHEBI:57433"/>
        <dbReference type="ChEBI" id="CHEBI:57453"/>
        <dbReference type="EC" id="1.5.3.24"/>
    </reaction>
</comment>
<organism evidence="8 9">
    <name type="scientific">Actinopolyspora mzabensis</name>
    <dbReference type="NCBI Taxonomy" id="995066"/>
    <lineage>
        <taxon>Bacteria</taxon>
        <taxon>Bacillati</taxon>
        <taxon>Actinomycetota</taxon>
        <taxon>Actinomycetes</taxon>
        <taxon>Actinopolysporales</taxon>
        <taxon>Actinopolysporaceae</taxon>
        <taxon>Actinopolyspora</taxon>
    </lineage>
</organism>
<dbReference type="InterPro" id="IPR036188">
    <property type="entry name" value="FAD/NAD-bd_sf"/>
</dbReference>
<keyword evidence="3" id="KW-0547">Nucleotide-binding</keyword>
<evidence type="ECO:0000259" key="5">
    <source>
        <dbReference type="Pfam" id="PF01571"/>
    </source>
</evidence>
<dbReference type="Gene3D" id="3.10.20.440">
    <property type="entry name" value="2Fe-2S iron-sulphur cluster binding domain, sarcosine oxidase, alpha subunit, N-terminal domain"/>
    <property type="match status" value="1"/>
</dbReference>
<dbReference type="GO" id="GO:0008115">
    <property type="term" value="F:sarcosine oxidase activity"/>
    <property type="evidence" value="ECO:0007669"/>
    <property type="project" value="UniProtKB-UniRule"/>
</dbReference>